<evidence type="ECO:0000256" key="8">
    <source>
        <dbReference type="ARBA" id="ARBA00023049"/>
    </source>
</evidence>
<dbReference type="PANTHER" id="PTHR47466">
    <property type="match status" value="1"/>
</dbReference>
<keyword evidence="6" id="KW-0378">Hydrolase</keyword>
<keyword evidence="3" id="KW-0645">Protease</keyword>
<evidence type="ECO:0000256" key="5">
    <source>
        <dbReference type="ARBA" id="ARBA00022729"/>
    </source>
</evidence>
<dbReference type="Gene3D" id="3.40.390.10">
    <property type="entry name" value="Collagenase (Catalytic Domain)"/>
    <property type="match status" value="1"/>
</dbReference>
<evidence type="ECO:0000256" key="2">
    <source>
        <dbReference type="ARBA" id="ARBA00008721"/>
    </source>
</evidence>
<dbReference type="OrthoDB" id="536211at2759"/>
<dbReference type="GO" id="GO:0046872">
    <property type="term" value="F:metal ion binding"/>
    <property type="evidence" value="ECO:0007669"/>
    <property type="project" value="UniProtKB-KW"/>
</dbReference>
<keyword evidence="8" id="KW-0482">Metalloprotease</keyword>
<evidence type="ECO:0000313" key="13">
    <source>
        <dbReference type="Proteomes" id="UP000226192"/>
    </source>
</evidence>
<dbReference type="InterPro" id="IPR024079">
    <property type="entry name" value="MetalloPept_cat_dom_sf"/>
</dbReference>
<accession>A0A2C5YH36</accession>
<dbReference type="PANTHER" id="PTHR47466:SF1">
    <property type="entry name" value="METALLOPROTEASE MEP1 (AFU_ORTHOLOGUE AFUA_1G07730)-RELATED"/>
    <property type="match status" value="1"/>
</dbReference>
<organism evidence="12 13">
    <name type="scientific">Ophiocordyceps australis</name>
    <dbReference type="NCBI Taxonomy" id="1399860"/>
    <lineage>
        <taxon>Eukaryota</taxon>
        <taxon>Fungi</taxon>
        <taxon>Dikarya</taxon>
        <taxon>Ascomycota</taxon>
        <taxon>Pezizomycotina</taxon>
        <taxon>Sordariomycetes</taxon>
        <taxon>Hypocreomycetidae</taxon>
        <taxon>Hypocreales</taxon>
        <taxon>Ophiocordycipitaceae</taxon>
        <taxon>Ophiocordyceps</taxon>
    </lineage>
</organism>
<feature type="domain" description="Peptidase M43 pregnancy-associated plasma-A" evidence="11">
    <location>
        <begin position="171"/>
        <end position="245"/>
    </location>
</feature>
<feature type="chain" id="PRO_5012428703" description="Peptidase M43 pregnancy-associated plasma-A domain-containing protein" evidence="10">
    <location>
        <begin position="19"/>
        <end position="416"/>
    </location>
</feature>
<dbReference type="Pfam" id="PF05572">
    <property type="entry name" value="Peptidase_M43"/>
    <property type="match status" value="1"/>
</dbReference>
<keyword evidence="4" id="KW-0479">Metal-binding</keyword>
<evidence type="ECO:0000256" key="7">
    <source>
        <dbReference type="ARBA" id="ARBA00022833"/>
    </source>
</evidence>
<evidence type="ECO:0000256" key="10">
    <source>
        <dbReference type="SAM" id="SignalP"/>
    </source>
</evidence>
<feature type="signal peptide" evidence="10">
    <location>
        <begin position="1"/>
        <end position="18"/>
    </location>
</feature>
<comment type="similarity">
    <text evidence="2">Belongs to the peptidase M43B family.</text>
</comment>
<evidence type="ECO:0000259" key="11">
    <source>
        <dbReference type="Pfam" id="PF05572"/>
    </source>
</evidence>
<dbReference type="GO" id="GO:0008237">
    <property type="term" value="F:metallopeptidase activity"/>
    <property type="evidence" value="ECO:0007669"/>
    <property type="project" value="UniProtKB-KW"/>
</dbReference>
<evidence type="ECO:0000256" key="4">
    <source>
        <dbReference type="ARBA" id="ARBA00022723"/>
    </source>
</evidence>
<evidence type="ECO:0000256" key="1">
    <source>
        <dbReference type="ARBA" id="ARBA00003174"/>
    </source>
</evidence>
<keyword evidence="7" id="KW-0862">Zinc</keyword>
<dbReference type="AlphaFoldDB" id="A0A2C5YH36"/>
<comment type="function">
    <text evidence="1">Secreted metalloproteinase that allows assimilation of proteinaceous substrates.</text>
</comment>
<dbReference type="EMBL" id="NJET01000009">
    <property type="protein sequence ID" value="PHH66211.1"/>
    <property type="molecule type" value="Genomic_DNA"/>
</dbReference>
<dbReference type="InterPro" id="IPR008754">
    <property type="entry name" value="Peptidase_M43"/>
</dbReference>
<gene>
    <name evidence="12" type="ORF">CDD81_7804</name>
</gene>
<dbReference type="SUPFAM" id="SSF55486">
    <property type="entry name" value="Metalloproteases ('zincins'), catalytic domain"/>
    <property type="match status" value="1"/>
</dbReference>
<evidence type="ECO:0000313" key="12">
    <source>
        <dbReference type="EMBL" id="PHH66211.1"/>
    </source>
</evidence>
<keyword evidence="5 10" id="KW-0732">Signal</keyword>
<protein>
    <recommendedName>
        <fullName evidence="11">Peptidase M43 pregnancy-associated plasma-A domain-containing protein</fullName>
    </recommendedName>
</protein>
<evidence type="ECO:0000256" key="3">
    <source>
        <dbReference type="ARBA" id="ARBA00022670"/>
    </source>
</evidence>
<dbReference type="Proteomes" id="UP000226192">
    <property type="component" value="Unassembled WGS sequence"/>
</dbReference>
<sequence>MKLFFLSTVLFAATALSAIHLDNPNCVDDASTREIYASHEKLVAWERNHTISKAHIRIDTHMHVILESETAYNLTMNDLNSQLKRLNDDFRASNISFELRGVNWLTDAIFASGSVNDEMKQLLHEGDSRTLNIYWTKDVDLNYLLLGASTFPNELRNPGGPLADGVIMSKSVKSHELTHEVGHWFGLLHTFEDICNDDGDYIEDTPPSPQSCHDSQLTCPGPSFMSYWKERTLFTPGQMTRMRSFWQEYRASNSNTTTCADAKLTPIKPVERRDRHPFYPESQDKQLAFKQCRLKSDGSVEEKRESYCGSEVFCRWGTYKAAGENYSSPTTCLETRQGNPWVQGEQLDDRNEAEYCVSQRTVFRAFDEDELVKDGQVNDELVKVNGKYHSSTECLEAHDAPPEASLARDSAHFTFS</sequence>
<evidence type="ECO:0000256" key="6">
    <source>
        <dbReference type="ARBA" id="ARBA00022801"/>
    </source>
</evidence>
<comment type="caution">
    <text evidence="12">The sequence shown here is derived from an EMBL/GenBank/DDBJ whole genome shotgun (WGS) entry which is preliminary data.</text>
</comment>
<dbReference type="STRING" id="1399860.A0A2C5YH36"/>
<proteinExistence type="inferred from homology"/>
<keyword evidence="9" id="KW-1015">Disulfide bond</keyword>
<evidence type="ECO:0000256" key="9">
    <source>
        <dbReference type="ARBA" id="ARBA00023157"/>
    </source>
</evidence>
<reference evidence="12 13" key="1">
    <citation type="submission" date="2017-06" db="EMBL/GenBank/DDBJ databases">
        <title>Ant-infecting Ophiocordyceps genomes reveal a high diversity of potential behavioral manipulation genes and a possible major role for enterotoxins.</title>
        <authorList>
            <person name="De Bekker C."/>
            <person name="Evans H.C."/>
            <person name="Brachmann A."/>
            <person name="Hughes D.P."/>
        </authorList>
    </citation>
    <scope>NUCLEOTIDE SEQUENCE [LARGE SCALE GENOMIC DNA]</scope>
    <source>
        <strain evidence="12 13">Map64</strain>
    </source>
</reference>
<name>A0A2C5YH36_9HYPO</name>
<keyword evidence="13" id="KW-1185">Reference proteome</keyword>
<dbReference type="GO" id="GO:0006508">
    <property type="term" value="P:proteolysis"/>
    <property type="evidence" value="ECO:0007669"/>
    <property type="project" value="UniProtKB-KW"/>
</dbReference>